<dbReference type="EMBL" id="PNIE01000085">
    <property type="protein sequence ID" value="PMP61400.1"/>
    <property type="molecule type" value="Genomic_DNA"/>
</dbReference>
<comment type="caution">
    <text evidence="9">The sequence shown here is derived from an EMBL/GenBank/DDBJ whole genome shotgun (WGS) entry which is preliminary data.</text>
</comment>
<dbReference type="Gene3D" id="3.30.70.3460">
    <property type="match status" value="1"/>
</dbReference>
<reference evidence="9 10" key="1">
    <citation type="submission" date="2018-01" db="EMBL/GenBank/DDBJ databases">
        <title>Metagenomic assembled genomes from two thermal pools in the Uzon Caldera, Kamchatka, Russia.</title>
        <authorList>
            <person name="Wilkins L."/>
            <person name="Ettinger C."/>
        </authorList>
    </citation>
    <scope>NUCLEOTIDE SEQUENCE [LARGE SCALE GENOMIC DNA]</scope>
    <source>
        <strain evidence="9">ZAV-15</strain>
    </source>
</reference>
<keyword evidence="2" id="KW-0350">Heme biosynthesis</keyword>
<protein>
    <recommendedName>
        <fullName evidence="5">siroheme decarboxylase</fullName>
        <ecNumber evidence="5">4.1.1.111</ecNumber>
    </recommendedName>
</protein>
<organism evidence="9 10">
    <name type="scientific">Caldimicrobium thiodismutans</name>
    <dbReference type="NCBI Taxonomy" id="1653476"/>
    <lineage>
        <taxon>Bacteria</taxon>
        <taxon>Pseudomonadati</taxon>
        <taxon>Thermodesulfobacteriota</taxon>
        <taxon>Thermodesulfobacteria</taxon>
        <taxon>Thermodesulfobacteriales</taxon>
        <taxon>Thermodesulfobacteriaceae</taxon>
        <taxon>Caldimicrobium</taxon>
    </lineage>
</organism>
<evidence type="ECO:0000259" key="7">
    <source>
        <dbReference type="Pfam" id="PF17805"/>
    </source>
</evidence>
<comment type="pathway">
    <text evidence="1">Porphyrin-containing compound metabolism; protoheme biosynthesis.</text>
</comment>
<evidence type="ECO:0000259" key="8">
    <source>
        <dbReference type="Pfam" id="PF22451"/>
    </source>
</evidence>
<feature type="domain" description="Siroheme decarboxylase AsnC-like ligand binding" evidence="7">
    <location>
        <begin position="67"/>
        <end position="149"/>
    </location>
</feature>
<dbReference type="InterPro" id="IPR040523">
    <property type="entry name" value="AsnC_trans_reg2"/>
</dbReference>
<gene>
    <name evidence="9" type="ORF">C0197_05790</name>
</gene>
<dbReference type="Pfam" id="PF22451">
    <property type="entry name" value="NirdL-like_HTH"/>
    <property type="match status" value="1"/>
</dbReference>
<dbReference type="GO" id="GO:0006783">
    <property type="term" value="P:heme biosynthetic process"/>
    <property type="evidence" value="ECO:0007669"/>
    <property type="project" value="UniProtKB-KW"/>
</dbReference>
<evidence type="ECO:0000256" key="6">
    <source>
        <dbReference type="ARBA" id="ARBA00048470"/>
    </source>
</evidence>
<dbReference type="AlphaFoldDB" id="A0A2N7PIC9"/>
<comment type="catalytic activity">
    <reaction evidence="6">
        <text>siroheme + 2 H(+) = 12,18-didecarboxysiroheme + 2 CO2</text>
        <dbReference type="Rhea" id="RHEA:19093"/>
        <dbReference type="ChEBI" id="CHEBI:15378"/>
        <dbReference type="ChEBI" id="CHEBI:16526"/>
        <dbReference type="ChEBI" id="CHEBI:60052"/>
        <dbReference type="ChEBI" id="CHEBI:140497"/>
        <dbReference type="EC" id="4.1.1.111"/>
    </reaction>
</comment>
<accession>A0A2N7PIC9</accession>
<dbReference type="PANTHER" id="PTHR43413:SF1">
    <property type="entry name" value="SIROHEME DECARBOXYLASE NIRL SUBUNIT"/>
    <property type="match status" value="1"/>
</dbReference>
<evidence type="ECO:0000256" key="1">
    <source>
        <dbReference type="ARBA" id="ARBA00004744"/>
    </source>
</evidence>
<feature type="domain" description="Siroheme decarboxylase NirL-like HTH" evidence="8">
    <location>
        <begin position="10"/>
        <end position="56"/>
    </location>
</feature>
<dbReference type="InterPro" id="IPR036390">
    <property type="entry name" value="WH_DNA-bd_sf"/>
</dbReference>
<comment type="similarity">
    <text evidence="4">Belongs to the Ahb/Nir family.</text>
</comment>
<dbReference type="GO" id="GO:0016829">
    <property type="term" value="F:lyase activity"/>
    <property type="evidence" value="ECO:0007669"/>
    <property type="project" value="UniProtKB-KW"/>
</dbReference>
<evidence type="ECO:0000256" key="2">
    <source>
        <dbReference type="ARBA" id="ARBA00023133"/>
    </source>
</evidence>
<keyword evidence="3" id="KW-0456">Lyase</keyword>
<dbReference type="SUPFAM" id="SSF46785">
    <property type="entry name" value="Winged helix' DNA-binding domain"/>
    <property type="match status" value="1"/>
</dbReference>
<dbReference type="PANTHER" id="PTHR43413">
    <property type="entry name" value="TRANSCRIPTIONAL REGULATOR, ASNC FAMILY"/>
    <property type="match status" value="1"/>
</dbReference>
<proteinExistence type="inferred from homology"/>
<dbReference type="Proteomes" id="UP000235731">
    <property type="component" value="Unassembled WGS sequence"/>
</dbReference>
<dbReference type="InterPro" id="IPR053953">
    <property type="entry name" value="NirdL-like_HTH"/>
</dbReference>
<evidence type="ECO:0000256" key="5">
    <source>
        <dbReference type="ARBA" id="ARBA00023471"/>
    </source>
</evidence>
<name>A0A2N7PIC9_9BACT</name>
<dbReference type="EC" id="4.1.1.111" evidence="5"/>
<sequence length="160" mass="19048">MRPINLTSIERKVLEALIEGIPLVERPYERMAKKLGISQEEVLFAIKSLLEKKIIRRLGATIRHNLAGYEGNAMVAWKVPEERIEEVGKWFSEKNFVSHCYVRKTYPDWPYNFYTMCHAKTKEELRRLIEEASKELNLNEYEILYTLKEIVRKHAQYKME</sequence>
<dbReference type="InterPro" id="IPR050684">
    <property type="entry name" value="HTH-Siroheme_Decarb"/>
</dbReference>
<evidence type="ECO:0000313" key="9">
    <source>
        <dbReference type="EMBL" id="PMP61400.1"/>
    </source>
</evidence>
<evidence type="ECO:0000256" key="3">
    <source>
        <dbReference type="ARBA" id="ARBA00023239"/>
    </source>
</evidence>
<dbReference type="Pfam" id="PF17805">
    <property type="entry name" value="AsnC_trans_reg2"/>
    <property type="match status" value="1"/>
</dbReference>
<evidence type="ECO:0000256" key="4">
    <source>
        <dbReference type="ARBA" id="ARBA00023457"/>
    </source>
</evidence>
<evidence type="ECO:0000313" key="10">
    <source>
        <dbReference type="Proteomes" id="UP000235731"/>
    </source>
</evidence>